<organism evidence="1 2">
    <name type="scientific">Ilex paraguariensis</name>
    <name type="common">yerba mate</name>
    <dbReference type="NCBI Taxonomy" id="185542"/>
    <lineage>
        <taxon>Eukaryota</taxon>
        <taxon>Viridiplantae</taxon>
        <taxon>Streptophyta</taxon>
        <taxon>Embryophyta</taxon>
        <taxon>Tracheophyta</taxon>
        <taxon>Spermatophyta</taxon>
        <taxon>Magnoliopsida</taxon>
        <taxon>eudicotyledons</taxon>
        <taxon>Gunneridae</taxon>
        <taxon>Pentapetalae</taxon>
        <taxon>asterids</taxon>
        <taxon>campanulids</taxon>
        <taxon>Aquifoliales</taxon>
        <taxon>Aquifoliaceae</taxon>
        <taxon>Ilex</taxon>
    </lineage>
</organism>
<protein>
    <submittedName>
        <fullName evidence="1">Uncharacterized protein</fullName>
    </submittedName>
</protein>
<dbReference type="EMBL" id="CAUOFW020003970">
    <property type="protein sequence ID" value="CAK9163222.1"/>
    <property type="molecule type" value="Genomic_DNA"/>
</dbReference>
<sequence length="127" mass="14445">NLMYLGTWGTMRIRSLPKFLRAHLGEARRAEAVAPRMELMRAIDLLDCIFVFDCCFSMFATGWFSSHVLDSLRLHVAVRFLSVYPKPGAESLLKSASARFEKSKRVRIPAKNSRPDVKRQQVNKGSS</sequence>
<accession>A0ABC8T1C8</accession>
<dbReference type="Proteomes" id="UP001642360">
    <property type="component" value="Unassembled WGS sequence"/>
</dbReference>
<evidence type="ECO:0000313" key="1">
    <source>
        <dbReference type="EMBL" id="CAK9163222.1"/>
    </source>
</evidence>
<proteinExistence type="predicted"/>
<comment type="caution">
    <text evidence="1">The sequence shown here is derived from an EMBL/GenBank/DDBJ whole genome shotgun (WGS) entry which is preliminary data.</text>
</comment>
<dbReference type="AlphaFoldDB" id="A0ABC8T1C8"/>
<feature type="non-terminal residue" evidence="1">
    <location>
        <position position="1"/>
    </location>
</feature>
<keyword evidence="2" id="KW-1185">Reference proteome</keyword>
<evidence type="ECO:0000313" key="2">
    <source>
        <dbReference type="Proteomes" id="UP001642360"/>
    </source>
</evidence>
<reference evidence="1 2" key="1">
    <citation type="submission" date="2024-02" db="EMBL/GenBank/DDBJ databases">
        <authorList>
            <person name="Vignale AGUSTIN F."/>
            <person name="Sosa J E."/>
            <person name="Modenutti C."/>
        </authorList>
    </citation>
    <scope>NUCLEOTIDE SEQUENCE [LARGE SCALE GENOMIC DNA]</scope>
</reference>
<gene>
    <name evidence="1" type="ORF">ILEXP_LOCUS32258</name>
</gene>
<name>A0ABC8T1C8_9AQUA</name>